<organism evidence="2 3">
    <name type="scientific">Cyphellophora attinorum</name>
    <dbReference type="NCBI Taxonomy" id="1664694"/>
    <lineage>
        <taxon>Eukaryota</taxon>
        <taxon>Fungi</taxon>
        <taxon>Dikarya</taxon>
        <taxon>Ascomycota</taxon>
        <taxon>Pezizomycotina</taxon>
        <taxon>Eurotiomycetes</taxon>
        <taxon>Chaetothyriomycetidae</taxon>
        <taxon>Chaetothyriales</taxon>
        <taxon>Cyphellophoraceae</taxon>
        <taxon>Cyphellophora</taxon>
    </lineage>
</organism>
<feature type="compositionally biased region" description="Polar residues" evidence="1">
    <location>
        <begin position="208"/>
        <end position="220"/>
    </location>
</feature>
<comment type="caution">
    <text evidence="2">The sequence shown here is derived from an EMBL/GenBank/DDBJ whole genome shotgun (WGS) entry which is preliminary data.</text>
</comment>
<feature type="compositionally biased region" description="Polar residues" evidence="1">
    <location>
        <begin position="520"/>
        <end position="531"/>
    </location>
</feature>
<keyword evidence="3" id="KW-1185">Reference proteome</keyword>
<feature type="region of interest" description="Disordered" evidence="1">
    <location>
        <begin position="199"/>
        <end position="225"/>
    </location>
</feature>
<feature type="compositionally biased region" description="Pro residues" evidence="1">
    <location>
        <begin position="574"/>
        <end position="583"/>
    </location>
</feature>
<dbReference type="RefSeq" id="XP_018001105.1">
    <property type="nucleotide sequence ID" value="XM_018148459.1"/>
</dbReference>
<feature type="compositionally biased region" description="Polar residues" evidence="1">
    <location>
        <begin position="456"/>
        <end position="465"/>
    </location>
</feature>
<dbReference type="EMBL" id="LFJN01000010">
    <property type="protein sequence ID" value="KPI41142.1"/>
    <property type="molecule type" value="Genomic_DNA"/>
</dbReference>
<feature type="compositionally biased region" description="Basic and acidic residues" evidence="1">
    <location>
        <begin position="382"/>
        <end position="403"/>
    </location>
</feature>
<feature type="compositionally biased region" description="Polar residues" evidence="1">
    <location>
        <begin position="351"/>
        <end position="363"/>
    </location>
</feature>
<dbReference type="GeneID" id="28740339"/>
<evidence type="ECO:0000313" key="3">
    <source>
        <dbReference type="Proteomes" id="UP000038010"/>
    </source>
</evidence>
<feature type="compositionally biased region" description="Polar residues" evidence="1">
    <location>
        <begin position="491"/>
        <end position="505"/>
    </location>
</feature>
<reference evidence="2 3" key="1">
    <citation type="submission" date="2015-06" db="EMBL/GenBank/DDBJ databases">
        <title>Draft genome of the ant-associated black yeast Phialophora attae CBS 131958.</title>
        <authorList>
            <person name="Moreno L.F."/>
            <person name="Stielow B.J."/>
            <person name="de Hoog S."/>
            <person name="Vicente V.A."/>
            <person name="Weiss V.A."/>
            <person name="de Vries M."/>
            <person name="Cruz L.M."/>
            <person name="Souza E.M."/>
        </authorList>
    </citation>
    <scope>NUCLEOTIDE SEQUENCE [LARGE SCALE GENOMIC DNA]</scope>
    <source>
        <strain evidence="2 3">CBS 131958</strain>
    </source>
</reference>
<dbReference type="OrthoDB" id="4161562at2759"/>
<evidence type="ECO:0000256" key="1">
    <source>
        <dbReference type="SAM" id="MobiDB-lite"/>
    </source>
</evidence>
<feature type="compositionally biased region" description="Basic residues" evidence="1">
    <location>
        <begin position="625"/>
        <end position="634"/>
    </location>
</feature>
<evidence type="ECO:0000313" key="2">
    <source>
        <dbReference type="EMBL" id="KPI41142.1"/>
    </source>
</evidence>
<sequence length="645" mass="71285">MLERSRANLPQGIDLLWSHQIRRENTLLHKQVQQLQARIDEIQDLQSCLSSTVESLQVDSAACSSRTESVQAQVDIAEAKLTRYSDLATSTSLRVDQVSADLASTSKSDGEKIQKLSERVDDVHAYLCGLEEDGEKRTNKLAQDLQQLSANIDGHQQQPVIDALLARMSSLEARIDRCTCSSDTPRLANNCDREATKLRGSYDESADSVVTNTVSSSGPGSQEEPMLTLQDVEDKYPTLTPEPSIDLDENVATPSYAAHQRPQSRVPESLQPIVLSSPRIAARPNYSQLKQGRYHSWDRYLAEAQTLIKTLPHDQEKEAVSTVLEHNGWTWDSVVSYGMSGTPALPLAATTRPTVARKSQASAQVPHEHPPDSSLTRTSAPVEKRRGKDAEATVPSSERRDGRPVVPVQEPRRSQRLAGIAAHDRPKKRQNRKIGGRTKPESKTAKANQVKLRPPTQITEPATSNDHNKDFAIPPSHQPEREVSYEIPMTRATSAQSAETQTPALPSTPPSKLKVRSRPGQPSAQTASRPSGSIHHRQISSSSDIVTMLNDRTRIASRRLQQDIESEEGEPQLPRIPTPPPAPRKISRLPTLIRNNKSRATLAGTNDRKHQRQPTSVDHAAPVVKRVKKVRRPPPKIPILPTSEL</sequence>
<dbReference type="VEuPathDB" id="FungiDB:AB675_8043"/>
<accession>A0A0N1H5Q8</accession>
<feature type="region of interest" description="Disordered" evidence="1">
    <location>
        <begin position="563"/>
        <end position="645"/>
    </location>
</feature>
<dbReference type="AlphaFoldDB" id="A0A0N1H5Q8"/>
<dbReference type="Proteomes" id="UP000038010">
    <property type="component" value="Unassembled WGS sequence"/>
</dbReference>
<name>A0A0N1H5Q8_9EURO</name>
<protein>
    <submittedName>
        <fullName evidence="2">Uncharacterized protein</fullName>
    </submittedName>
</protein>
<feature type="compositionally biased region" description="Basic residues" evidence="1">
    <location>
        <begin position="425"/>
        <end position="436"/>
    </location>
</feature>
<feature type="region of interest" description="Disordered" evidence="1">
    <location>
        <begin position="351"/>
        <end position="547"/>
    </location>
</feature>
<gene>
    <name evidence="2" type="ORF">AB675_8043</name>
</gene>
<proteinExistence type="predicted"/>